<evidence type="ECO:0000256" key="4">
    <source>
        <dbReference type="ARBA" id="ARBA00022519"/>
    </source>
</evidence>
<keyword evidence="7 8" id="KW-0472">Membrane</keyword>
<gene>
    <name evidence="10" type="ORF">EET67_09295</name>
</gene>
<feature type="transmembrane region" description="Helical" evidence="8">
    <location>
        <begin position="100"/>
        <end position="123"/>
    </location>
</feature>
<dbReference type="PANTHER" id="PTHR43357">
    <property type="entry name" value="INNER MEMBRANE ABC TRANSPORTER PERMEASE PROTEIN YDCV"/>
    <property type="match status" value="1"/>
</dbReference>
<comment type="caution">
    <text evidence="10">The sequence shown here is derived from an EMBL/GenBank/DDBJ whole genome shotgun (WGS) entry which is preliminary data.</text>
</comment>
<dbReference type="GO" id="GO:0055085">
    <property type="term" value="P:transmembrane transport"/>
    <property type="evidence" value="ECO:0007669"/>
    <property type="project" value="InterPro"/>
</dbReference>
<keyword evidence="11" id="KW-1185">Reference proteome</keyword>
<proteinExistence type="inferred from homology"/>
<evidence type="ECO:0000256" key="7">
    <source>
        <dbReference type="ARBA" id="ARBA00023136"/>
    </source>
</evidence>
<reference evidence="10 11" key="1">
    <citation type="submission" date="2018-11" db="EMBL/GenBank/DDBJ databases">
        <title>Pseudaminobacter arsenicus sp. nov., an arsenic-resistant bacterium isolated from arsenic-rich aquifers.</title>
        <authorList>
            <person name="Mu Y."/>
        </authorList>
    </citation>
    <scope>NUCLEOTIDE SEQUENCE [LARGE SCALE GENOMIC DNA]</scope>
    <source>
        <strain evidence="10 11">CB3</strain>
    </source>
</reference>
<dbReference type="CDD" id="cd06261">
    <property type="entry name" value="TM_PBP2"/>
    <property type="match status" value="1"/>
</dbReference>
<sequence length="264" mass="28239">MRRVRPGRVALIAFVVLVTVWLLLPTLAVIPLSFAGAPTFRFPPTSWSTEWYANLVHDGRWIRAFVTSLIVASLSAIVATVLGTAAALGMRGRFIGRQVMFVLLLAPMVVPVVIFAVAVYAVFLPWGLTGTLPGFVAAHCVLGIPFVFVTVAAGLEGMDPRLTDAAASLGASPIKAFRVITLPLIAPSMLTGALFAFMASFDETVVSIFLVTPARRTLPVTMYESMTREIDPTVAAAATVIFMGTTLLLIIGVLVQARRRTSHG</sequence>
<accession>A0A432V819</accession>
<feature type="transmembrane region" description="Helical" evidence="8">
    <location>
        <begin position="135"/>
        <end position="155"/>
    </location>
</feature>
<protein>
    <submittedName>
        <fullName evidence="10">ABC transporter permease</fullName>
    </submittedName>
</protein>
<keyword evidence="2 8" id="KW-0813">Transport</keyword>
<evidence type="ECO:0000256" key="5">
    <source>
        <dbReference type="ARBA" id="ARBA00022692"/>
    </source>
</evidence>
<dbReference type="Proteomes" id="UP000281647">
    <property type="component" value="Unassembled WGS sequence"/>
</dbReference>
<keyword evidence="4" id="KW-0997">Cell inner membrane</keyword>
<dbReference type="GO" id="GO:0005886">
    <property type="term" value="C:plasma membrane"/>
    <property type="evidence" value="ECO:0007669"/>
    <property type="project" value="UniProtKB-SubCell"/>
</dbReference>
<dbReference type="AlphaFoldDB" id="A0A432V819"/>
<dbReference type="OrthoDB" id="8156137at2"/>
<evidence type="ECO:0000256" key="6">
    <source>
        <dbReference type="ARBA" id="ARBA00022989"/>
    </source>
</evidence>
<dbReference type="PANTHER" id="PTHR43357:SF4">
    <property type="entry name" value="INNER MEMBRANE ABC TRANSPORTER PERMEASE PROTEIN YDCV"/>
    <property type="match status" value="1"/>
</dbReference>
<feature type="transmembrane region" description="Helical" evidence="8">
    <location>
        <begin position="234"/>
        <end position="255"/>
    </location>
</feature>
<keyword evidence="3" id="KW-1003">Cell membrane</keyword>
<name>A0A432V819_9HYPH</name>
<dbReference type="Gene3D" id="1.10.3720.10">
    <property type="entry name" value="MetI-like"/>
    <property type="match status" value="1"/>
</dbReference>
<keyword evidence="6 8" id="KW-1133">Transmembrane helix</keyword>
<keyword evidence="5 8" id="KW-0812">Transmembrane</keyword>
<evidence type="ECO:0000259" key="9">
    <source>
        <dbReference type="PROSITE" id="PS50928"/>
    </source>
</evidence>
<feature type="transmembrane region" description="Helical" evidence="8">
    <location>
        <begin position="61"/>
        <end position="88"/>
    </location>
</feature>
<comment type="similarity">
    <text evidence="8">Belongs to the binding-protein-dependent transport system permease family.</text>
</comment>
<evidence type="ECO:0000256" key="1">
    <source>
        <dbReference type="ARBA" id="ARBA00004429"/>
    </source>
</evidence>
<comment type="subcellular location">
    <subcellularLocation>
        <location evidence="1">Cell inner membrane</location>
        <topology evidence="1">Multi-pass membrane protein</topology>
    </subcellularLocation>
    <subcellularLocation>
        <location evidence="8">Cell membrane</location>
        <topology evidence="8">Multi-pass membrane protein</topology>
    </subcellularLocation>
</comment>
<dbReference type="EMBL" id="RKST01000007">
    <property type="protein sequence ID" value="RUM98324.1"/>
    <property type="molecule type" value="Genomic_DNA"/>
</dbReference>
<dbReference type="InterPro" id="IPR000515">
    <property type="entry name" value="MetI-like"/>
</dbReference>
<organism evidence="10 11">
    <name type="scientific">Borborobacter arsenicus</name>
    <dbReference type="NCBI Taxonomy" id="1851146"/>
    <lineage>
        <taxon>Bacteria</taxon>
        <taxon>Pseudomonadati</taxon>
        <taxon>Pseudomonadota</taxon>
        <taxon>Alphaproteobacteria</taxon>
        <taxon>Hyphomicrobiales</taxon>
        <taxon>Phyllobacteriaceae</taxon>
        <taxon>Borborobacter</taxon>
    </lineage>
</organism>
<evidence type="ECO:0000256" key="2">
    <source>
        <dbReference type="ARBA" id="ARBA00022448"/>
    </source>
</evidence>
<evidence type="ECO:0000256" key="8">
    <source>
        <dbReference type="RuleBase" id="RU363032"/>
    </source>
</evidence>
<evidence type="ECO:0000256" key="3">
    <source>
        <dbReference type="ARBA" id="ARBA00022475"/>
    </source>
</evidence>
<dbReference type="Pfam" id="PF00528">
    <property type="entry name" value="BPD_transp_1"/>
    <property type="match status" value="1"/>
</dbReference>
<dbReference type="SUPFAM" id="SSF161098">
    <property type="entry name" value="MetI-like"/>
    <property type="match status" value="1"/>
</dbReference>
<dbReference type="InterPro" id="IPR035906">
    <property type="entry name" value="MetI-like_sf"/>
</dbReference>
<evidence type="ECO:0000313" key="10">
    <source>
        <dbReference type="EMBL" id="RUM98324.1"/>
    </source>
</evidence>
<feature type="transmembrane region" description="Helical" evidence="8">
    <location>
        <begin position="176"/>
        <end position="201"/>
    </location>
</feature>
<evidence type="ECO:0000313" key="11">
    <source>
        <dbReference type="Proteomes" id="UP000281647"/>
    </source>
</evidence>
<feature type="domain" description="ABC transmembrane type-1" evidence="9">
    <location>
        <begin position="65"/>
        <end position="252"/>
    </location>
</feature>
<dbReference type="PROSITE" id="PS50928">
    <property type="entry name" value="ABC_TM1"/>
    <property type="match status" value="1"/>
</dbReference>